<proteinExistence type="predicted"/>
<keyword evidence="1" id="KW-0812">Transmembrane</keyword>
<dbReference type="EMBL" id="CP066294">
    <property type="protein sequence ID" value="QQL48114.1"/>
    <property type="molecule type" value="Genomic_DNA"/>
</dbReference>
<dbReference type="AlphaFoldDB" id="A0AAX1K4Z7"/>
<name>A0AAX1K4Z7_STRMG</name>
<dbReference type="InterPro" id="IPR036505">
    <property type="entry name" value="Amidase/PGRP_sf"/>
</dbReference>
<feature type="transmembrane region" description="Helical" evidence="1">
    <location>
        <begin position="27"/>
        <end position="47"/>
    </location>
</feature>
<dbReference type="Gene3D" id="3.40.80.10">
    <property type="entry name" value="Peptidoglycan recognition protein-like"/>
    <property type="match status" value="1"/>
</dbReference>
<dbReference type="SMART" id="SM00644">
    <property type="entry name" value="Ami_2"/>
    <property type="match status" value="1"/>
</dbReference>
<dbReference type="Pfam" id="PF01510">
    <property type="entry name" value="Amidase_2"/>
    <property type="match status" value="1"/>
</dbReference>
<sequence length="327" mass="37537">MVMVKKKKCKKQLTSHQRRPYKKKKQVNYHMIIVSLLILLGFSGLLYQHRFHISNSYEITQTATITPTSPVTLYCHLFDFNTDKLKQTTTVQVTGYRLTHLRGKTMTLAKVKLRGHTYYLDAKHLQIQHTNAINQYIASLNYPHTEITKNIYHQFAQKSYFGISGKPKGIIIHDTGNDSSSIQSEVAYMEKNYKSTGVFVHSFLDKNNILQIADDSYMAQGAGPKGNPYYLQFEMTHEHNKDDFARQTANAAYYAAFMLKKYKLPVTLGQKDTSGTVWTHQMVSSYLGGTNHQDPDDYWAQAAADFFASSYSIKNFVDLIQAYYNQL</sequence>
<accession>A0AAX1K4Z7</accession>
<dbReference type="Proteomes" id="UP000595884">
    <property type="component" value="Chromosome"/>
</dbReference>
<dbReference type="CDD" id="cd06583">
    <property type="entry name" value="PGRP"/>
    <property type="match status" value="1"/>
</dbReference>
<dbReference type="RefSeq" id="WP_002269227.1">
    <property type="nucleotide sequence ID" value="NZ_CP013237.1"/>
</dbReference>
<evidence type="ECO:0000313" key="3">
    <source>
        <dbReference type="EMBL" id="QQL48114.1"/>
    </source>
</evidence>
<feature type="domain" description="N-acetylmuramoyl-L-alanine amidase" evidence="2">
    <location>
        <begin position="153"/>
        <end position="296"/>
    </location>
</feature>
<dbReference type="InterPro" id="IPR002502">
    <property type="entry name" value="Amidase_domain"/>
</dbReference>
<evidence type="ECO:0000259" key="2">
    <source>
        <dbReference type="SMART" id="SM00644"/>
    </source>
</evidence>
<dbReference type="GO" id="GO:0008745">
    <property type="term" value="F:N-acetylmuramoyl-L-alanine amidase activity"/>
    <property type="evidence" value="ECO:0007669"/>
    <property type="project" value="InterPro"/>
</dbReference>
<organism evidence="3 4">
    <name type="scientific">Streptococcus mutans</name>
    <dbReference type="NCBI Taxonomy" id="1309"/>
    <lineage>
        <taxon>Bacteria</taxon>
        <taxon>Bacillati</taxon>
        <taxon>Bacillota</taxon>
        <taxon>Bacilli</taxon>
        <taxon>Lactobacillales</taxon>
        <taxon>Streptococcaceae</taxon>
        <taxon>Streptococcus</taxon>
    </lineage>
</organism>
<evidence type="ECO:0000256" key="1">
    <source>
        <dbReference type="SAM" id="Phobius"/>
    </source>
</evidence>
<dbReference type="GO" id="GO:0009253">
    <property type="term" value="P:peptidoglycan catabolic process"/>
    <property type="evidence" value="ECO:0007669"/>
    <property type="project" value="InterPro"/>
</dbReference>
<gene>
    <name evidence="3" type="ORF">IGS65_004525</name>
</gene>
<protein>
    <submittedName>
        <fullName evidence="3">N-acetylmuramoyl-L-alanine amidase</fullName>
    </submittedName>
</protein>
<reference evidence="4" key="1">
    <citation type="submission" date="2020-12" db="EMBL/GenBank/DDBJ databases">
        <authorList>
            <person name="Wen Z.T."/>
        </authorList>
    </citation>
    <scope>NUCLEOTIDE SEQUENCE [LARGE SCALE GENOMIC DNA]</scope>
    <source>
        <strain evidence="4">27-3</strain>
    </source>
</reference>
<keyword evidence="1" id="KW-0472">Membrane</keyword>
<evidence type="ECO:0000313" key="4">
    <source>
        <dbReference type="Proteomes" id="UP000595884"/>
    </source>
</evidence>
<dbReference type="SUPFAM" id="SSF55846">
    <property type="entry name" value="N-acetylmuramoyl-L-alanine amidase-like"/>
    <property type="match status" value="1"/>
</dbReference>
<keyword evidence="1" id="KW-1133">Transmembrane helix</keyword>